<evidence type="ECO:0000256" key="1">
    <source>
        <dbReference type="SAM" id="Phobius"/>
    </source>
</evidence>
<accession>A0ABS2PAJ5</accession>
<feature type="transmembrane region" description="Helical" evidence="1">
    <location>
        <begin position="29"/>
        <end position="50"/>
    </location>
</feature>
<dbReference type="EMBL" id="JAFBEC010000003">
    <property type="protein sequence ID" value="MBM7632381.1"/>
    <property type="molecule type" value="Genomic_DNA"/>
</dbReference>
<organism evidence="2 3">
    <name type="scientific">Geomicrobium sediminis</name>
    <dbReference type="NCBI Taxonomy" id="1347788"/>
    <lineage>
        <taxon>Bacteria</taxon>
        <taxon>Bacillati</taxon>
        <taxon>Bacillota</taxon>
        <taxon>Bacilli</taxon>
        <taxon>Bacillales</taxon>
        <taxon>Geomicrobium</taxon>
    </lineage>
</organism>
<name>A0ABS2PAJ5_9BACL</name>
<proteinExistence type="predicted"/>
<keyword evidence="1" id="KW-0472">Membrane</keyword>
<keyword evidence="3" id="KW-1185">Reference proteome</keyword>
<gene>
    <name evidence="2" type="ORF">JOD17_001474</name>
</gene>
<comment type="caution">
    <text evidence="2">The sequence shown here is derived from an EMBL/GenBank/DDBJ whole genome shotgun (WGS) entry which is preliminary data.</text>
</comment>
<evidence type="ECO:0000313" key="3">
    <source>
        <dbReference type="Proteomes" id="UP000741863"/>
    </source>
</evidence>
<sequence length="58" mass="6556">MAKKALFIGLCLFFIMILTELISRNTINLTTLLGMLTVCTIISLVIYASLKYKQTKDK</sequence>
<dbReference type="Proteomes" id="UP000741863">
    <property type="component" value="Unassembled WGS sequence"/>
</dbReference>
<keyword evidence="1" id="KW-0812">Transmembrane</keyword>
<evidence type="ECO:0000313" key="2">
    <source>
        <dbReference type="EMBL" id="MBM7632381.1"/>
    </source>
</evidence>
<protein>
    <submittedName>
        <fullName evidence="2">Membrane protein</fullName>
    </submittedName>
</protein>
<reference evidence="2 3" key="1">
    <citation type="submission" date="2021-01" db="EMBL/GenBank/DDBJ databases">
        <title>Genomic Encyclopedia of Type Strains, Phase IV (KMG-IV): sequencing the most valuable type-strain genomes for metagenomic binning, comparative biology and taxonomic classification.</title>
        <authorList>
            <person name="Goeker M."/>
        </authorList>
    </citation>
    <scope>NUCLEOTIDE SEQUENCE [LARGE SCALE GENOMIC DNA]</scope>
    <source>
        <strain evidence="2 3">DSM 25540</strain>
    </source>
</reference>
<keyword evidence="1" id="KW-1133">Transmembrane helix</keyword>